<comment type="caution">
    <text evidence="1">The sequence shown here is derived from an EMBL/GenBank/DDBJ whole genome shotgun (WGS) entry which is preliminary data.</text>
</comment>
<protein>
    <submittedName>
        <fullName evidence="1">Uncharacterized protein</fullName>
    </submittedName>
</protein>
<reference evidence="1" key="1">
    <citation type="submission" date="2022-10" db="EMBL/GenBank/DDBJ databases">
        <title>Complete Genome of Trichothecium roseum strain YXFP-22015, a Plant Pathogen Isolated from Citrus.</title>
        <authorList>
            <person name="Wang Y."/>
            <person name="Zhu L."/>
        </authorList>
    </citation>
    <scope>NUCLEOTIDE SEQUENCE</scope>
    <source>
        <strain evidence="1">YXFP-22015</strain>
    </source>
</reference>
<dbReference type="Proteomes" id="UP001163324">
    <property type="component" value="Chromosome 2"/>
</dbReference>
<gene>
    <name evidence="1" type="ORF">N3K66_002341</name>
</gene>
<sequence>MFVSRRLLQPCRITLFTRTGCGLCSQGKSVLSDVWDQRPFKYDEVDVDAKDQRRWRDVYDFDVPVIHISKDTAPEEDVAKVGKATKLMHRFTVEQITAKMDEVEQK</sequence>
<organism evidence="1 2">
    <name type="scientific">Trichothecium roseum</name>
    <dbReference type="NCBI Taxonomy" id="47278"/>
    <lineage>
        <taxon>Eukaryota</taxon>
        <taxon>Fungi</taxon>
        <taxon>Dikarya</taxon>
        <taxon>Ascomycota</taxon>
        <taxon>Pezizomycotina</taxon>
        <taxon>Sordariomycetes</taxon>
        <taxon>Hypocreomycetidae</taxon>
        <taxon>Hypocreales</taxon>
        <taxon>Hypocreales incertae sedis</taxon>
        <taxon>Trichothecium</taxon>
    </lineage>
</organism>
<proteinExistence type="predicted"/>
<dbReference type="EMBL" id="CM047941">
    <property type="protein sequence ID" value="KAI9902989.1"/>
    <property type="molecule type" value="Genomic_DNA"/>
</dbReference>
<name>A0ACC0V9L8_9HYPO</name>
<keyword evidence="2" id="KW-1185">Reference proteome</keyword>
<evidence type="ECO:0000313" key="1">
    <source>
        <dbReference type="EMBL" id="KAI9902989.1"/>
    </source>
</evidence>
<accession>A0ACC0V9L8</accession>
<evidence type="ECO:0000313" key="2">
    <source>
        <dbReference type="Proteomes" id="UP001163324"/>
    </source>
</evidence>